<evidence type="ECO:0000256" key="1">
    <source>
        <dbReference type="ARBA" id="ARBA00009922"/>
    </source>
</evidence>
<dbReference type="AlphaFoldDB" id="A0A367Y8N5"/>
<dbReference type="EC" id="5.6.2.4" evidence="13"/>
<dbReference type="SUPFAM" id="SSF52540">
    <property type="entry name" value="P-loop containing nucleoside triphosphate hydrolases"/>
    <property type="match status" value="1"/>
</dbReference>
<feature type="binding site" evidence="15">
    <location>
        <begin position="36"/>
        <end position="43"/>
    </location>
    <ligand>
        <name>ATP</name>
        <dbReference type="ChEBI" id="CHEBI:30616"/>
    </ligand>
</feature>
<keyword evidence="4" id="KW-0227">DNA damage</keyword>
<protein>
    <recommendedName>
        <fullName evidence="13">DNA 3'-5' helicase</fullName>
        <ecNumber evidence="13">5.6.2.4</ecNumber>
    </recommendedName>
</protein>
<dbReference type="InterPro" id="IPR000212">
    <property type="entry name" value="DNA_helicase_UvrD/REP"/>
</dbReference>
<evidence type="ECO:0000256" key="15">
    <source>
        <dbReference type="PROSITE-ProRule" id="PRU00560"/>
    </source>
</evidence>
<keyword evidence="6 15" id="KW-0347">Helicase</keyword>
<dbReference type="InterPro" id="IPR014016">
    <property type="entry name" value="UvrD-like_ATP-bd"/>
</dbReference>
<dbReference type="GO" id="GO:0005829">
    <property type="term" value="C:cytosol"/>
    <property type="evidence" value="ECO:0007669"/>
    <property type="project" value="TreeGrafter"/>
</dbReference>
<keyword evidence="11" id="KW-0413">Isomerase</keyword>
<dbReference type="GO" id="GO:0033202">
    <property type="term" value="C:DNA helicase complex"/>
    <property type="evidence" value="ECO:0007669"/>
    <property type="project" value="TreeGrafter"/>
</dbReference>
<evidence type="ECO:0000256" key="5">
    <source>
        <dbReference type="ARBA" id="ARBA00022801"/>
    </source>
</evidence>
<dbReference type="PANTHER" id="PTHR11070:SF59">
    <property type="entry name" value="DNA 3'-5' HELICASE"/>
    <property type="match status" value="1"/>
</dbReference>
<keyword evidence="19" id="KW-1185">Reference proteome</keyword>
<sequence>MSEVITSVVVMSQISWDPEQRAVLELPADASGTIIGAPGSGKTAALVERVARLIGGEGAPLEADQVLVLTPSRASATRLRDRLGQRVGVATPGALARSVGSFAFQIVRADLLLRGEQPPELLTGAEQDRILSQIIEGDIESPQISWPEHLGETVRRSKDFRSELRAFIDAAIELDVSRDELAQLAGGAWGPIAALTREYGAVLSRMSTNAMGAAELASAARRALAEQRALPGIDRIRVVLVDDAQELTLGGVALIESLRARGIAVLAAGDPDIASGAFRGITPDLFGALVRALGDVYVLRAQYRSSDEIEWLVRRATQAIGAGGRVDHRQAPGPEPVEWHDVRAVTVGGPGEERDYIARSLRELHLIEGVPWGKMAVVAHDTRQLVALESELAARDVPTRASGVPRPLGSERTVRQILEIVRLALLPAAERDIDRLIEALRTPFGGFDGVALRRLRGALRHAELAAAGTRPARELLAEGFAHPILFSSLDIDEGRRAERFATTLHQVHEMASNGATIHELLWHAWDRARLAGNRRLADVWRRQATTPGPSAGETARSLDGLVALFAAAKRAIERNPRAGADHFIREILESDVPEDSLSAPEREATVALMTPANALSTEFDVVVIAGLQDGVWPNTRLRGGLLGTWRIGDAVRAHREGTPVPEPATLDRRRQALYDELRLFVRALSRARTRVIVTAVNDEGSAPSPLFGYLPPAIEPGAGSEHPLTLRGLVGRYRRILTSSHDAAERAEAAAQLRVLAENGVAGADPTEWYGVRPASTLAPLRDLDETFVRVSPSRIDGFEACGLEWAIGSLGGDTITSPSAGLGTLLHAALERVPEGGIDEMRRVVDERWSELDFETSWLAEKERRRIDEYIERLDTYLRQVRAQGGRVIASEAPFRFAVTLADASVVSGDEVYAPGNAVIGGIIDRVETYPTGAGEHPDARYPKKFAAMHAADESAGRVVVVDLKSGKGEERVADAKVTTDAQLSAYQLAVEQGLVEGAAPDALAGARLVVVSKTLAKSNYRVAHQQTLLGDERDEFLARVAEAARGMAASSFTAAVEDHCRGDRLSPICRIHTIGAVSA</sequence>
<keyword evidence="7" id="KW-0269">Exonuclease</keyword>
<keyword evidence="8 15" id="KW-0067">ATP-binding</keyword>
<evidence type="ECO:0000256" key="13">
    <source>
        <dbReference type="ARBA" id="ARBA00034808"/>
    </source>
</evidence>
<dbReference type="GO" id="GO:0004527">
    <property type="term" value="F:exonuclease activity"/>
    <property type="evidence" value="ECO:0007669"/>
    <property type="project" value="UniProtKB-KW"/>
</dbReference>
<reference evidence="18 19" key="1">
    <citation type="submission" date="2018-07" db="EMBL/GenBank/DDBJ databases">
        <title>Microbacterium endoborsara sp. nov., a novel actinobacterium isolated from Borszczowia aralocaspica.</title>
        <authorList>
            <person name="An D."/>
        </authorList>
    </citation>
    <scope>NUCLEOTIDE SEQUENCE [LARGE SCALE GENOMIC DNA]</scope>
    <source>
        <strain evidence="18 19">C1.15228</strain>
    </source>
</reference>
<dbReference type="EMBL" id="QORO01000001">
    <property type="protein sequence ID" value="RCK61970.1"/>
    <property type="molecule type" value="Genomic_DNA"/>
</dbReference>
<evidence type="ECO:0000256" key="14">
    <source>
        <dbReference type="ARBA" id="ARBA00048988"/>
    </source>
</evidence>
<evidence type="ECO:0000259" key="16">
    <source>
        <dbReference type="PROSITE" id="PS51198"/>
    </source>
</evidence>
<keyword evidence="3 15" id="KW-0547">Nucleotide-binding</keyword>
<dbReference type="Proteomes" id="UP000253508">
    <property type="component" value="Unassembled WGS sequence"/>
</dbReference>
<dbReference type="InterPro" id="IPR014017">
    <property type="entry name" value="DNA_helicase_UvrD-like_C"/>
</dbReference>
<dbReference type="GO" id="GO:0003677">
    <property type="term" value="F:DNA binding"/>
    <property type="evidence" value="ECO:0007669"/>
    <property type="project" value="UniProtKB-KW"/>
</dbReference>
<keyword evidence="2" id="KW-0540">Nuclease</keyword>
<dbReference type="InterPro" id="IPR013986">
    <property type="entry name" value="DExx_box_DNA_helicase_dom_sf"/>
</dbReference>
<dbReference type="PANTHER" id="PTHR11070">
    <property type="entry name" value="UVRD / RECB / PCRA DNA HELICASE FAMILY MEMBER"/>
    <property type="match status" value="1"/>
</dbReference>
<dbReference type="GO" id="GO:0043138">
    <property type="term" value="F:3'-5' DNA helicase activity"/>
    <property type="evidence" value="ECO:0007669"/>
    <property type="project" value="UniProtKB-EC"/>
</dbReference>
<dbReference type="Gene3D" id="3.90.320.10">
    <property type="match status" value="1"/>
</dbReference>
<dbReference type="Pfam" id="PF12705">
    <property type="entry name" value="PDDEXK_1"/>
    <property type="match status" value="2"/>
</dbReference>
<evidence type="ECO:0000256" key="7">
    <source>
        <dbReference type="ARBA" id="ARBA00022839"/>
    </source>
</evidence>
<evidence type="ECO:0000256" key="6">
    <source>
        <dbReference type="ARBA" id="ARBA00022806"/>
    </source>
</evidence>
<evidence type="ECO:0000256" key="10">
    <source>
        <dbReference type="ARBA" id="ARBA00023204"/>
    </source>
</evidence>
<evidence type="ECO:0000256" key="8">
    <source>
        <dbReference type="ARBA" id="ARBA00022840"/>
    </source>
</evidence>
<evidence type="ECO:0000256" key="2">
    <source>
        <dbReference type="ARBA" id="ARBA00022722"/>
    </source>
</evidence>
<dbReference type="PROSITE" id="PS51217">
    <property type="entry name" value="UVRD_HELICASE_CTER"/>
    <property type="match status" value="1"/>
</dbReference>
<evidence type="ECO:0000256" key="12">
    <source>
        <dbReference type="ARBA" id="ARBA00034617"/>
    </source>
</evidence>
<dbReference type="Gene3D" id="1.10.486.10">
    <property type="entry name" value="PCRA, domain 4"/>
    <property type="match status" value="1"/>
</dbReference>
<name>A0A367Y8N5_9MICO</name>
<dbReference type="Gene3D" id="3.40.50.300">
    <property type="entry name" value="P-loop containing nucleotide triphosphate hydrolases"/>
    <property type="match status" value="2"/>
</dbReference>
<keyword evidence="10" id="KW-0234">DNA repair</keyword>
<accession>A0A367Y8N5</accession>
<feature type="domain" description="UvrD-like helicase C-terminal" evidence="17">
    <location>
        <begin position="306"/>
        <end position="616"/>
    </location>
</feature>
<evidence type="ECO:0000256" key="9">
    <source>
        <dbReference type="ARBA" id="ARBA00023125"/>
    </source>
</evidence>
<dbReference type="GO" id="GO:0000725">
    <property type="term" value="P:recombinational repair"/>
    <property type="evidence" value="ECO:0007669"/>
    <property type="project" value="TreeGrafter"/>
</dbReference>
<comment type="catalytic activity">
    <reaction evidence="12">
        <text>Couples ATP hydrolysis with the unwinding of duplex DNA by translocating in the 3'-5' direction.</text>
        <dbReference type="EC" id="5.6.2.4"/>
    </reaction>
</comment>
<evidence type="ECO:0000259" key="17">
    <source>
        <dbReference type="PROSITE" id="PS51217"/>
    </source>
</evidence>
<comment type="caution">
    <text evidence="18">The sequence shown here is derived from an EMBL/GenBank/DDBJ whole genome shotgun (WGS) entry which is preliminary data.</text>
</comment>
<dbReference type="OrthoDB" id="5240387at2"/>
<evidence type="ECO:0000313" key="19">
    <source>
        <dbReference type="Proteomes" id="UP000253508"/>
    </source>
</evidence>
<dbReference type="Pfam" id="PF00580">
    <property type="entry name" value="UvrD-helicase"/>
    <property type="match status" value="1"/>
</dbReference>
<feature type="domain" description="UvrD-like helicase ATP-binding" evidence="16">
    <location>
        <begin position="15"/>
        <end position="306"/>
    </location>
</feature>
<evidence type="ECO:0000256" key="4">
    <source>
        <dbReference type="ARBA" id="ARBA00022763"/>
    </source>
</evidence>
<proteinExistence type="inferred from homology"/>
<evidence type="ECO:0000256" key="3">
    <source>
        <dbReference type="ARBA" id="ARBA00022741"/>
    </source>
</evidence>
<dbReference type="PROSITE" id="PS51198">
    <property type="entry name" value="UVRD_HELICASE_ATP_BIND"/>
    <property type="match status" value="1"/>
</dbReference>
<dbReference type="Gene3D" id="1.10.10.160">
    <property type="match status" value="1"/>
</dbReference>
<gene>
    <name evidence="18" type="ORF">DTO57_05015</name>
</gene>
<dbReference type="InterPro" id="IPR011604">
    <property type="entry name" value="PDDEXK-like_dom_sf"/>
</dbReference>
<dbReference type="InterPro" id="IPR038726">
    <property type="entry name" value="PDDEXK_AddAB-type"/>
</dbReference>
<keyword evidence="5 15" id="KW-0378">Hydrolase</keyword>
<organism evidence="18 19">
    <name type="scientific">Microbacterium sorbitolivorans</name>
    <dbReference type="NCBI Taxonomy" id="1867410"/>
    <lineage>
        <taxon>Bacteria</taxon>
        <taxon>Bacillati</taxon>
        <taxon>Actinomycetota</taxon>
        <taxon>Actinomycetes</taxon>
        <taxon>Micrococcales</taxon>
        <taxon>Microbacteriaceae</taxon>
        <taxon>Microbacterium</taxon>
    </lineage>
</organism>
<comment type="catalytic activity">
    <reaction evidence="14">
        <text>ATP + H2O = ADP + phosphate + H(+)</text>
        <dbReference type="Rhea" id="RHEA:13065"/>
        <dbReference type="ChEBI" id="CHEBI:15377"/>
        <dbReference type="ChEBI" id="CHEBI:15378"/>
        <dbReference type="ChEBI" id="CHEBI:30616"/>
        <dbReference type="ChEBI" id="CHEBI:43474"/>
        <dbReference type="ChEBI" id="CHEBI:456216"/>
        <dbReference type="EC" id="5.6.2.4"/>
    </reaction>
</comment>
<comment type="similarity">
    <text evidence="1">Belongs to the helicase family. UvrD subfamily.</text>
</comment>
<evidence type="ECO:0000256" key="11">
    <source>
        <dbReference type="ARBA" id="ARBA00023235"/>
    </source>
</evidence>
<dbReference type="GO" id="GO:0005524">
    <property type="term" value="F:ATP binding"/>
    <property type="evidence" value="ECO:0007669"/>
    <property type="project" value="UniProtKB-UniRule"/>
</dbReference>
<evidence type="ECO:0000313" key="18">
    <source>
        <dbReference type="EMBL" id="RCK61970.1"/>
    </source>
</evidence>
<keyword evidence="9" id="KW-0238">DNA-binding</keyword>
<dbReference type="InterPro" id="IPR027417">
    <property type="entry name" value="P-loop_NTPase"/>
</dbReference>